<dbReference type="PANTHER" id="PTHR12785">
    <property type="entry name" value="SPLICING FACTOR 3B"/>
    <property type="match status" value="1"/>
</dbReference>
<dbReference type="RefSeq" id="XP_035885616.1">
    <property type="nucleotide sequence ID" value="XM_036029723.1"/>
</dbReference>
<evidence type="ECO:0000313" key="3">
    <source>
        <dbReference type="Proteomes" id="UP000504628"/>
    </source>
</evidence>
<feature type="compositionally biased region" description="Basic and acidic residues" evidence="1">
    <location>
        <begin position="683"/>
        <end position="708"/>
    </location>
</feature>
<feature type="region of interest" description="Disordered" evidence="1">
    <location>
        <begin position="683"/>
        <end position="734"/>
    </location>
</feature>
<feature type="compositionally biased region" description="Basic and acidic residues" evidence="1">
    <location>
        <begin position="401"/>
        <end position="415"/>
    </location>
</feature>
<dbReference type="AlphaFoldDB" id="A0A7E6E243"/>
<dbReference type="PANTHER" id="PTHR12785:SF6">
    <property type="entry name" value="SPLICING FACTOR 3B SUBUNIT 2"/>
    <property type="match status" value="1"/>
</dbReference>
<dbReference type="GO" id="GO:0005689">
    <property type="term" value="C:U12-type spliceosomal complex"/>
    <property type="evidence" value="ECO:0007669"/>
    <property type="project" value="TreeGrafter"/>
</dbReference>
<organism evidence="3 4">
    <name type="scientific">Phyllostomus discolor</name>
    <name type="common">pale spear-nosed bat</name>
    <dbReference type="NCBI Taxonomy" id="89673"/>
    <lineage>
        <taxon>Eukaryota</taxon>
        <taxon>Metazoa</taxon>
        <taxon>Chordata</taxon>
        <taxon>Craniata</taxon>
        <taxon>Vertebrata</taxon>
        <taxon>Euteleostomi</taxon>
        <taxon>Mammalia</taxon>
        <taxon>Eutheria</taxon>
        <taxon>Laurasiatheria</taxon>
        <taxon>Chiroptera</taxon>
        <taxon>Yangochiroptera</taxon>
        <taxon>Phyllostomidae</taxon>
        <taxon>Phyllostominae</taxon>
        <taxon>Phyllostomus</taxon>
    </lineage>
</organism>
<evidence type="ECO:0000313" key="4">
    <source>
        <dbReference type="RefSeq" id="XP_035885616.1"/>
    </source>
</evidence>
<feature type="compositionally biased region" description="Acidic residues" evidence="1">
    <location>
        <begin position="551"/>
        <end position="571"/>
    </location>
</feature>
<evidence type="ECO:0000259" key="2">
    <source>
        <dbReference type="SMART" id="SM00581"/>
    </source>
</evidence>
<feature type="compositionally biased region" description="Basic and acidic residues" evidence="1">
    <location>
        <begin position="278"/>
        <end position="287"/>
    </location>
</feature>
<feature type="compositionally biased region" description="Basic and acidic residues" evidence="1">
    <location>
        <begin position="441"/>
        <end position="453"/>
    </location>
</feature>
<dbReference type="CTD" id="10992"/>
<feature type="region of interest" description="Disordered" evidence="1">
    <location>
        <begin position="1"/>
        <end position="25"/>
    </location>
</feature>
<dbReference type="GeneID" id="114499725"/>
<feature type="compositionally biased region" description="Basic and acidic residues" evidence="1">
    <location>
        <begin position="423"/>
        <end position="432"/>
    </location>
</feature>
<feature type="region of interest" description="Disordered" evidence="1">
    <location>
        <begin position="520"/>
        <end position="596"/>
    </location>
</feature>
<feature type="compositionally biased region" description="Pro residues" evidence="1">
    <location>
        <begin position="92"/>
        <end position="115"/>
    </location>
</feature>
<proteinExistence type="predicted"/>
<feature type="compositionally biased region" description="Pro residues" evidence="1">
    <location>
        <begin position="126"/>
        <end position="137"/>
    </location>
</feature>
<gene>
    <name evidence="4" type="primary">SF3B2</name>
</gene>
<dbReference type="InterPro" id="IPR006568">
    <property type="entry name" value="PSP_pro-rich"/>
</dbReference>
<feature type="region of interest" description="Disordered" evidence="1">
    <location>
        <begin position="68"/>
        <end position="144"/>
    </location>
</feature>
<accession>A0A7E6E243</accession>
<dbReference type="Proteomes" id="UP000504628">
    <property type="component" value="Chromosome 6"/>
</dbReference>
<dbReference type="SMART" id="SM00581">
    <property type="entry name" value="PSP"/>
    <property type="match status" value="1"/>
</dbReference>
<evidence type="ECO:0000256" key="1">
    <source>
        <dbReference type="SAM" id="MobiDB-lite"/>
    </source>
</evidence>
<reference evidence="4" key="1">
    <citation type="submission" date="2025-08" db="UniProtKB">
        <authorList>
            <consortium name="RefSeq"/>
        </authorList>
    </citation>
    <scope>IDENTIFICATION</scope>
    <source>
        <tissue evidence="4">Muscle</tissue>
    </source>
</reference>
<feature type="compositionally biased region" description="Basic and acidic residues" evidence="1">
    <location>
        <begin position="348"/>
        <end position="360"/>
    </location>
</feature>
<dbReference type="InterPro" id="IPR052584">
    <property type="entry name" value="U2_snRNP_Complex_Component"/>
</dbReference>
<protein>
    <submittedName>
        <fullName evidence="4">Splicing factor 3B subunit 2 isoform X4</fullName>
    </submittedName>
</protein>
<keyword evidence="3" id="KW-1185">Reference proteome</keyword>
<dbReference type="Pfam" id="PF04046">
    <property type="entry name" value="PSP"/>
    <property type="match status" value="1"/>
</dbReference>
<feature type="region of interest" description="Disordered" evidence="1">
    <location>
        <begin position="201"/>
        <end position="374"/>
    </location>
</feature>
<feature type="region of interest" description="Disordered" evidence="1">
    <location>
        <begin position="401"/>
        <end position="464"/>
    </location>
</feature>
<feature type="compositionally biased region" description="Basic and acidic residues" evidence="1">
    <location>
        <begin position="1"/>
        <end position="10"/>
    </location>
</feature>
<name>A0A7E6E243_9CHIR</name>
<sequence>MAAEHLEPPKGELQLPPPPPPGHYGAWAAQELQAKLAEIGAPIQAGSREELVERLQSYTRQTGIVLNRPVLRGEDGDKAAPPPMSAQLSGIPMPPPPMGLPPLQPPPPPPPPPPGLGLGFPMAVGPRPPNLGPPPPLRGGEPVALSEEERLKLAQQQAALLMQQEERAKQQGDHSLKEHELLEQQKRAAVLLEQERQQEIAKMGTPVPRPPQDLGQIGVRTPLGPRVAAPVGPTPTVLPMGAPVPRPRGPPPPPGDENREMDDPSVGPKIPQALEKILQLKESRQEEMNSQQEEEEMETDMRSSLGQSASETEEDAVSVSKKEKNRKRRNRKKKKKPQRSRAASSESSGDREKEPARSRGSESPAADVEIEYVTEEPEIYEPNFIFFKRIFEAFKLTDDVKKEKEKEPEKLDKLENSAAPKKKGFEEEHKDSDDDSSDDEAEKKPGDLSDELRISLGMPVGPNAHKVPPPWLIAMQRYGPPPSYPNLKIPGLNSPIPESCSFGYHAGGWGKPPVDETGKPLYGDVFGTNAAEFQTKTEEEEIDRTPWGELEPSDEESSEEEEEEESDEDKPDETGFITPADSGLITPGGFSSVPAGMETPELIELRKKKIEEAMDGSETPQLFTVLPEKRTATVGGAIMGSTHIYDMSTVMSRKGPAPELQGVEVALAPEELELDPMAMTQKYEEHVREQQAQVEKEDFSDMVAEHAAKQKQKKRKAQPQDSRGGSKKYKEFKF</sequence>
<feature type="compositionally biased region" description="Pro residues" evidence="1">
    <location>
        <begin position="242"/>
        <end position="255"/>
    </location>
</feature>
<feature type="domain" description="PSP proline-rich" evidence="2">
    <location>
        <begin position="440"/>
        <end position="498"/>
    </location>
</feature>
<feature type="compositionally biased region" description="Basic residues" evidence="1">
    <location>
        <begin position="323"/>
        <end position="339"/>
    </location>
</feature>